<dbReference type="RefSeq" id="WP_312032378.1">
    <property type="nucleotide sequence ID" value="NZ_CP051151.1"/>
</dbReference>
<dbReference type="AlphaFoldDB" id="A0A7L6N3S4"/>
<dbReference type="Proteomes" id="UP000512167">
    <property type="component" value="Chromosome"/>
</dbReference>
<dbReference type="EMBL" id="CP051151">
    <property type="protein sequence ID" value="QLY39887.1"/>
    <property type="molecule type" value="Genomic_DNA"/>
</dbReference>
<dbReference type="InterPro" id="IPR050624">
    <property type="entry name" value="HTH-type_Tx_Regulator"/>
</dbReference>
<dbReference type="Pfam" id="PF00440">
    <property type="entry name" value="TetR_N"/>
    <property type="match status" value="1"/>
</dbReference>
<dbReference type="PRINTS" id="PR00455">
    <property type="entry name" value="HTHTETR"/>
</dbReference>
<gene>
    <name evidence="5" type="ORF">HF295_03030</name>
</gene>
<evidence type="ECO:0000313" key="6">
    <source>
        <dbReference type="Proteomes" id="UP000512167"/>
    </source>
</evidence>
<dbReference type="PANTHER" id="PTHR43479">
    <property type="entry name" value="ACREF/ENVCD OPERON REPRESSOR-RELATED"/>
    <property type="match status" value="1"/>
</dbReference>
<evidence type="ECO:0000259" key="4">
    <source>
        <dbReference type="PROSITE" id="PS50977"/>
    </source>
</evidence>
<reference evidence="5 6" key="1">
    <citation type="submission" date="2020-04" db="EMBL/GenBank/DDBJ databases">
        <authorList>
            <person name="Zheng R.K."/>
            <person name="Sun C.M."/>
        </authorList>
    </citation>
    <scope>NUCLEOTIDE SEQUENCE [LARGE SCALE GENOMIC DNA]</scope>
    <source>
        <strain evidence="6">zrk29</strain>
    </source>
</reference>
<evidence type="ECO:0000256" key="2">
    <source>
        <dbReference type="PROSITE-ProRule" id="PRU00335"/>
    </source>
</evidence>
<dbReference type="SUPFAM" id="SSF46689">
    <property type="entry name" value="Homeodomain-like"/>
    <property type="match status" value="1"/>
</dbReference>
<dbReference type="KEGG" id="tbk:HF295_03030"/>
<evidence type="ECO:0000256" key="3">
    <source>
        <dbReference type="SAM" id="Coils"/>
    </source>
</evidence>
<keyword evidence="6" id="KW-1185">Reference proteome</keyword>
<keyword evidence="3" id="KW-0175">Coiled coil</keyword>
<accession>A0A7L6N3S4</accession>
<dbReference type="InterPro" id="IPR001647">
    <property type="entry name" value="HTH_TetR"/>
</dbReference>
<feature type="domain" description="HTH tetR-type" evidence="4">
    <location>
        <begin position="3"/>
        <end position="63"/>
    </location>
</feature>
<protein>
    <submittedName>
        <fullName evidence="5">TetR/AcrR family transcriptional regulator</fullName>
    </submittedName>
</protein>
<dbReference type="InterPro" id="IPR009057">
    <property type="entry name" value="Homeodomain-like_sf"/>
</dbReference>
<dbReference type="GO" id="GO:0003677">
    <property type="term" value="F:DNA binding"/>
    <property type="evidence" value="ECO:0007669"/>
    <property type="project" value="UniProtKB-UniRule"/>
</dbReference>
<feature type="DNA-binding region" description="H-T-H motif" evidence="2">
    <location>
        <begin position="26"/>
        <end position="45"/>
    </location>
</feature>
<feature type="coiled-coil region" evidence="3">
    <location>
        <begin position="80"/>
        <end position="131"/>
    </location>
</feature>
<keyword evidence="1 2" id="KW-0238">DNA-binding</keyword>
<proteinExistence type="predicted"/>
<evidence type="ECO:0000313" key="5">
    <source>
        <dbReference type="EMBL" id="QLY39887.1"/>
    </source>
</evidence>
<organism evidence="5 6">
    <name type="scientific">Hujiaoplasma nucleasis</name>
    <dbReference type="NCBI Taxonomy" id="2725268"/>
    <lineage>
        <taxon>Bacteria</taxon>
        <taxon>Bacillati</taxon>
        <taxon>Mycoplasmatota</taxon>
        <taxon>Mollicutes</taxon>
        <taxon>Candidatus Izemoplasmatales</taxon>
        <taxon>Hujiaoplasmataceae</taxon>
        <taxon>Hujiaoplasma</taxon>
    </lineage>
</organism>
<sequence length="201" mass="23570">MENKRKQRIIDATLKTLKENPLENVSMRKIAENANLSTGAIYHFYPSKEELIFACIKESLLFTTKLYDNLRKDVNKSEKAEVLRDINKRIEKRIKKVDDQKLHIQLLSDSIKRNDKNKQEYRDQYKQIIDNIADLFTKLYDVENSECEHSMASILVAAIDGIAIQQSLNVLPEKMDSIIHTFIRFFNIAIPLYLKNYKDCK</sequence>
<dbReference type="PANTHER" id="PTHR43479:SF11">
    <property type="entry name" value="ACREF_ENVCD OPERON REPRESSOR-RELATED"/>
    <property type="match status" value="1"/>
</dbReference>
<dbReference type="PROSITE" id="PS50977">
    <property type="entry name" value="HTH_TETR_2"/>
    <property type="match status" value="1"/>
</dbReference>
<dbReference type="Gene3D" id="1.10.357.10">
    <property type="entry name" value="Tetracycline Repressor, domain 2"/>
    <property type="match status" value="1"/>
</dbReference>
<name>A0A7L6N3S4_9MOLU</name>
<evidence type="ECO:0000256" key="1">
    <source>
        <dbReference type="ARBA" id="ARBA00023125"/>
    </source>
</evidence>